<dbReference type="EMBL" id="LNKA01000001">
    <property type="protein sequence ID" value="KTC66272.1"/>
    <property type="molecule type" value="Genomic_DNA"/>
</dbReference>
<evidence type="ECO:0000313" key="5">
    <source>
        <dbReference type="Proteomes" id="UP000054859"/>
    </source>
</evidence>
<dbReference type="Pfam" id="PF07728">
    <property type="entry name" value="AAA_5"/>
    <property type="match status" value="1"/>
</dbReference>
<dbReference type="GO" id="GO:0005524">
    <property type="term" value="F:ATP binding"/>
    <property type="evidence" value="ECO:0007669"/>
    <property type="project" value="InterPro"/>
</dbReference>
<organism evidence="3 5">
    <name type="scientific">Legionella adelaidensis</name>
    <dbReference type="NCBI Taxonomy" id="45056"/>
    <lineage>
        <taxon>Bacteria</taxon>
        <taxon>Pseudomonadati</taxon>
        <taxon>Pseudomonadota</taxon>
        <taxon>Gammaproteobacteria</taxon>
        <taxon>Legionellales</taxon>
        <taxon>Legionellaceae</taxon>
        <taxon>Legionella</taxon>
    </lineage>
</organism>
<dbReference type="PANTHER" id="PTHR13318:SF190">
    <property type="entry name" value="PARTNER OF PAIRED, ISOFORM B"/>
    <property type="match status" value="1"/>
</dbReference>
<dbReference type="SUPFAM" id="SSF52540">
    <property type="entry name" value="P-loop containing nucleoside triphosphate hydrolases"/>
    <property type="match status" value="2"/>
</dbReference>
<geneLocation type="plasmid" evidence="4 6">
    <name>9</name>
</geneLocation>
<evidence type="ECO:0000259" key="2">
    <source>
        <dbReference type="Pfam" id="PF07728"/>
    </source>
</evidence>
<dbReference type="OrthoDB" id="5648839at2"/>
<keyword evidence="4" id="KW-0614">Plasmid</keyword>
<dbReference type="Gene3D" id="3.80.10.10">
    <property type="entry name" value="Ribonuclease Inhibitor"/>
    <property type="match status" value="2"/>
</dbReference>
<evidence type="ECO:0000313" key="4">
    <source>
        <dbReference type="EMBL" id="VEH84868.1"/>
    </source>
</evidence>
<evidence type="ECO:0000313" key="3">
    <source>
        <dbReference type="EMBL" id="KTC66272.1"/>
    </source>
</evidence>
<gene>
    <name evidence="3" type="ORF">Lade_0930</name>
    <name evidence="4" type="ORF">NCTC12735_00488</name>
</gene>
<feature type="domain" description="ATPase dynein-related AAA" evidence="2">
    <location>
        <begin position="1916"/>
        <end position="2040"/>
    </location>
</feature>
<dbReference type="EMBL" id="LR134418">
    <property type="protein sequence ID" value="VEH84868.1"/>
    <property type="molecule type" value="Genomic_DNA"/>
</dbReference>
<reference evidence="4 6" key="2">
    <citation type="submission" date="2018-12" db="EMBL/GenBank/DDBJ databases">
        <authorList>
            <consortium name="Pathogen Informatics"/>
        </authorList>
    </citation>
    <scope>NUCLEOTIDE SEQUENCE [LARGE SCALE GENOMIC DNA]</scope>
    <source>
        <strain evidence="4 6">NCTC12735</strain>
        <plasmid evidence="6">9</plasmid>
    </source>
</reference>
<dbReference type="PATRIC" id="fig|45056.6.peg.964"/>
<accession>A0A0W0R5D1</accession>
<dbReference type="RefSeq" id="WP_058461961.1">
    <property type="nucleotide sequence ID" value="NZ_CAAAHS010000002.1"/>
</dbReference>
<dbReference type="GO" id="GO:0019005">
    <property type="term" value="C:SCF ubiquitin ligase complex"/>
    <property type="evidence" value="ECO:0007669"/>
    <property type="project" value="TreeGrafter"/>
</dbReference>
<name>A0A0W0R5D1_9GAMM</name>
<dbReference type="InterPro" id="IPR011704">
    <property type="entry name" value="ATPase_dyneun-rel_AAA"/>
</dbReference>
<proteinExistence type="predicted"/>
<dbReference type="PANTHER" id="PTHR13318">
    <property type="entry name" value="PARTNER OF PAIRED, ISOFORM B-RELATED"/>
    <property type="match status" value="1"/>
</dbReference>
<dbReference type="InterPro" id="IPR027417">
    <property type="entry name" value="P-loop_NTPase"/>
</dbReference>
<keyword evidence="5" id="KW-1185">Reference proteome</keyword>
<dbReference type="KEGG" id="ladl:NCTC12735_00488"/>
<dbReference type="Proteomes" id="UP000281170">
    <property type="component" value="Plasmid 9"/>
</dbReference>
<dbReference type="GO" id="GO:0031146">
    <property type="term" value="P:SCF-dependent proteasomal ubiquitin-dependent protein catabolic process"/>
    <property type="evidence" value="ECO:0007669"/>
    <property type="project" value="TreeGrafter"/>
</dbReference>
<evidence type="ECO:0000256" key="1">
    <source>
        <dbReference type="SAM" id="MobiDB-lite"/>
    </source>
</evidence>
<dbReference type="InterPro" id="IPR032675">
    <property type="entry name" value="LRR_dom_sf"/>
</dbReference>
<dbReference type="Proteomes" id="UP000054859">
    <property type="component" value="Unassembled WGS sequence"/>
</dbReference>
<dbReference type="Gene3D" id="3.40.50.300">
    <property type="entry name" value="P-loop containing nucleotide triphosphate hydrolases"/>
    <property type="match status" value="1"/>
</dbReference>
<dbReference type="STRING" id="45056.Lade_0930"/>
<evidence type="ECO:0000313" key="6">
    <source>
        <dbReference type="Proteomes" id="UP000281170"/>
    </source>
</evidence>
<dbReference type="GO" id="GO:0016887">
    <property type="term" value="F:ATP hydrolysis activity"/>
    <property type="evidence" value="ECO:0007669"/>
    <property type="project" value="InterPro"/>
</dbReference>
<protein>
    <submittedName>
        <fullName evidence="3">AAA domain (Dynein-related subfamily)</fullName>
    </submittedName>
</protein>
<reference evidence="3 5" key="1">
    <citation type="submission" date="2015-11" db="EMBL/GenBank/DDBJ databases">
        <title>Identification of large and diverse effector repertoires of 38 Legionella species.</title>
        <authorList>
            <person name="Burstein D."/>
            <person name="Amaro F."/>
            <person name="Zusman T."/>
            <person name="Lifshitz Z."/>
            <person name="Cohen O."/>
            <person name="Gilbert J.A."/>
            <person name="Pupko T."/>
            <person name="Shuman H.A."/>
            <person name="Segal G."/>
        </authorList>
    </citation>
    <scope>NUCLEOTIDE SEQUENCE [LARGE SCALE GENOMIC DNA]</scope>
    <source>
        <strain evidence="3 5">1762-AUS-E</strain>
    </source>
</reference>
<feature type="region of interest" description="Disordered" evidence="1">
    <location>
        <begin position="2107"/>
        <end position="2126"/>
    </location>
</feature>
<sequence length="2152" mass="245684">MRIQFPLFFYYLQSNSSKRFSKRPNGKLNVARLIKNLPYWEDMHATREYRPKTLILADWSARNWTREERMRVEALLKFLLEHGFRIYIWQKDTVIPLEQNNLEILGIRFILSQITAAYPEKITQIACDSLKIANDQVLLLDDDMIKRLALYNKGVCTIYELDEKRISYADYLYLESWESIIVNNIKGRAKSGSFLKDYWTSSRNDTHPIMRHFNTEEAYRELALDSNTPGYDEFYGWSPSQYAMSLIQLTTLRLYFIDFATPGGQKIISYLGSCQRLEKISLENCSNLDVVANVLQRLSTLREITVYSNEFDEEPRLFVNTLIAMGSQIRSLLLENMNIPWEKLQSLMDSLSNIEELSIEYNEQIGQPIQLAPANLRSLQEIKWVRIKVAASFLQTLLSQAPNLQSIFLGETFDLLSDLTILPDSCPKLRSLDIDSCISAKNLAIILKATPNIQELSTDFVAIKGNVHLEPNSLKALEVVSIKGTPGSLEFLTALLSAAPNLSKINLRGFHQLSEVIQLNHAAWKKIKSFKISNSIAFENNFQAFLEIASNLEVLKIKNCNLSNINLSANALPYLHSLVLHDLPLLEENLLSFLRAAPHLDALMLFDCDIPEKFELQPNSLLNLKNFELTVRPPKICFISRNQLKSLFQAAPNLKGLSLPRSYILPSDETDLELPTLSQLDFLNLSGSKLLYSDLKTFLRASPNLQTLHFTLSEKETIDEELNSLLERVPTVVKLKKETREDQAVASPQEEEQCTVLDADTISKPEKYTATRIFYPTATDTLIPNISDYRLRTFNTITVKRNPCSISNAFSLRNDSALQLCHRNIVRMDRDVFAIGSAKKREGFDYMYGKQTLHLQGQWKALASLDPRETMTHFHVHPQNTNIEIQYSQRDNLYYARQVREDESEDTGSSVTIDFLLEVPKNRSDCTSLRKEISYFQSFSEGTLEIDKQEPNGNDYLRYITLQRKGACRHRAFAFKAQLDHRRLVSRMVFNQIHAFVEVWIENEWVQCNLGGYRVNVELNESYHPTQLAGRERQQKPTTSLSPLDSELGQYYLKSLQTWEKNHSLKGVTVEEYCALCVHPFTETKKRLIEFNSTTHLLNMKAALFNYCVKFKRPFFYVDTPDDLNCRTSYIFLNNNNQGELRKGPGGPLYQFLENHRDVGQAPVLIVNYDHFNAEDLIRFNGLLDKIRHADGIPLPGGTLVIGLINLDNPECYQGDDFYSRFDRNELCPISEQLESSPREIPPTLEKKKGIIINLYGRPDWKEQLLGYWELDGNILKFKEGLYQNSIRKAQASGDSIVIQNGPWSDEEFIHFWQQLFQGGFFHEGTLLKIPPAIQVFRYEGYDWDKLSSYAVDSGELTAQAKILNPENFANFLSHYEFKEESIRNIPGWIEEARHQEKAYISVYLTRNLNEDVWARLLEECQKHQIFLHVYCSPGVTLPELIENKLTVRPPLPYLPWTIVSTLPDTAIIVSADPSITAAQCARKLDNWVIIDVSECKPEDVLIRVDGKFNESTLSFEFTQKKCALLLALQNGNNVILKGHFSNELADALMPLLFQRQYNTASESNKLILISDADSPFTGLPGCYAHMVTEEEWFEHNAARMLSEFSSSSATRQQNLHPILQSKLDEVLSKLAVSPCVFISGHTGGGKTTFVEDILCAKESTNKLYMGESSILNWATDLEDPHQLKILFIDEANLSNSLFTRFNDLFNIPPTILIEGKVYPLTEKHKVVFAGNPHSYGDERKIIPLLNTIPSVWFDPLPNEVIDQYILQPLFAGKIDKFSAHLISERLLAMYSFICSLSEEEILISPRELGMLCLLIVSYCHKNKITNGNAVAGQLSWEFMKQLVPPHLHSTFDQKYKPEVIAPPRISHHITMDFLITPSRQPLIQQLEDWLTLREWRMECSGSANENQLYGGLGGLILEGEPGIGKSEMVFQTLIANGYTEAHGFTNPTVGNKHFYHMPVSMSFSEKETLLYKAFHEGAVVVVDEINSAPMMERLLNSLLMGKTPQGERPNTPGFMLIGTQNPITMAGRRAASPALARRMLTIQVPSYTKEEMLAILQDKNIPASHANIMVEAFLVQSNKARENNLRPIPNFRNLLHLVDKYNHTRPAKLDSDNEAQEPPAKKQKIPPSYAFFIQDNSDIGGSFCDDRVPRM</sequence>
<dbReference type="SUPFAM" id="SSF52047">
    <property type="entry name" value="RNI-like"/>
    <property type="match status" value="2"/>
</dbReference>